<dbReference type="InterPro" id="IPR000223">
    <property type="entry name" value="Pept_S26A_signal_pept_1"/>
</dbReference>
<feature type="region of interest" description="Disordered" evidence="7">
    <location>
        <begin position="1"/>
        <end position="27"/>
    </location>
</feature>
<dbReference type="InterPro" id="IPR019533">
    <property type="entry name" value="Peptidase_S26"/>
</dbReference>
<dbReference type="Gene3D" id="2.10.109.10">
    <property type="entry name" value="Umud Fragment, subunit A"/>
    <property type="match status" value="1"/>
</dbReference>
<dbReference type="PROSITE" id="PS00760">
    <property type="entry name" value="SPASE_I_2"/>
    <property type="match status" value="1"/>
</dbReference>
<evidence type="ECO:0000256" key="1">
    <source>
        <dbReference type="ARBA" id="ARBA00000677"/>
    </source>
</evidence>
<evidence type="ECO:0000256" key="3">
    <source>
        <dbReference type="ARBA" id="ARBA00013208"/>
    </source>
</evidence>
<keyword evidence="6" id="KW-0645">Protease</keyword>
<dbReference type="InterPro" id="IPR036286">
    <property type="entry name" value="LexA/Signal_pep-like_sf"/>
</dbReference>
<evidence type="ECO:0000313" key="9">
    <source>
        <dbReference type="EMBL" id="MCJ1960602.1"/>
    </source>
</evidence>
<evidence type="ECO:0000256" key="4">
    <source>
        <dbReference type="ARBA" id="ARBA00019232"/>
    </source>
</evidence>
<proteinExistence type="inferred from homology"/>
<dbReference type="EMBL" id="JALHAT010000010">
    <property type="protein sequence ID" value="MCJ1960602.1"/>
    <property type="molecule type" value="Genomic_DNA"/>
</dbReference>
<gene>
    <name evidence="9" type="primary">lepB</name>
    <name evidence="9" type="ORF">MTR65_07925</name>
</gene>
<evidence type="ECO:0000256" key="5">
    <source>
        <dbReference type="ARBA" id="ARBA00022801"/>
    </source>
</evidence>
<keyword evidence="6" id="KW-1133">Transmembrane helix</keyword>
<dbReference type="Proteomes" id="UP001162802">
    <property type="component" value="Unassembled WGS sequence"/>
</dbReference>
<comment type="catalytic activity">
    <reaction evidence="1 6">
        <text>Cleavage of hydrophobic, N-terminal signal or leader sequences from secreted and periplasmic proteins.</text>
        <dbReference type="EC" id="3.4.21.89"/>
    </reaction>
</comment>
<feature type="transmembrane region" description="Helical" evidence="6">
    <location>
        <begin position="34"/>
        <end position="58"/>
    </location>
</feature>
<evidence type="ECO:0000259" key="8">
    <source>
        <dbReference type="Pfam" id="PF10502"/>
    </source>
</evidence>
<dbReference type="NCBIfam" id="TIGR02227">
    <property type="entry name" value="sigpep_I_bact"/>
    <property type="match status" value="1"/>
</dbReference>
<organism evidence="9 10">
    <name type="scientific">Novosphingobium mangrovi</name>
    <name type="common">ex Hu et al. 2023</name>
    <dbReference type="NCBI Taxonomy" id="2930094"/>
    <lineage>
        <taxon>Bacteria</taxon>
        <taxon>Pseudomonadati</taxon>
        <taxon>Pseudomonadota</taxon>
        <taxon>Alphaproteobacteria</taxon>
        <taxon>Sphingomonadales</taxon>
        <taxon>Sphingomonadaceae</taxon>
        <taxon>Novosphingobium</taxon>
    </lineage>
</organism>
<dbReference type="PRINTS" id="PR00727">
    <property type="entry name" value="LEADERPTASE"/>
</dbReference>
<dbReference type="InterPro" id="IPR019757">
    <property type="entry name" value="Pept_S26A_signal_pept_1_Lys-AS"/>
</dbReference>
<reference evidence="9" key="1">
    <citation type="submission" date="2022-03" db="EMBL/GenBank/DDBJ databases">
        <title>Identification of a novel bacterium isolated from mangrove sediments.</title>
        <authorList>
            <person name="Pan X."/>
        </authorList>
    </citation>
    <scope>NUCLEOTIDE SEQUENCE</scope>
    <source>
        <strain evidence="9">B2637</strain>
    </source>
</reference>
<dbReference type="GO" id="GO:0009003">
    <property type="term" value="F:signal peptidase activity"/>
    <property type="evidence" value="ECO:0007669"/>
    <property type="project" value="UniProtKB-EC"/>
</dbReference>
<dbReference type="Pfam" id="PF10502">
    <property type="entry name" value="Peptidase_S26"/>
    <property type="match status" value="1"/>
</dbReference>
<comment type="caution">
    <text evidence="9">The sequence shown here is derived from an EMBL/GenBank/DDBJ whole genome shotgun (WGS) entry which is preliminary data.</text>
</comment>
<comment type="subcellular location">
    <subcellularLocation>
        <location evidence="6">Membrane</location>
        <topology evidence="6">Single-pass type II membrane protein</topology>
    </subcellularLocation>
</comment>
<evidence type="ECO:0000256" key="7">
    <source>
        <dbReference type="SAM" id="MobiDB-lite"/>
    </source>
</evidence>
<protein>
    <recommendedName>
        <fullName evidence="4 6">Signal peptidase I</fullName>
        <ecNumber evidence="3 6">3.4.21.89</ecNumber>
    </recommendedName>
</protein>
<name>A0ABT0ABM5_9SPHN</name>
<dbReference type="PANTHER" id="PTHR43390">
    <property type="entry name" value="SIGNAL PEPTIDASE I"/>
    <property type="match status" value="1"/>
</dbReference>
<dbReference type="RefSeq" id="WP_243798899.1">
    <property type="nucleotide sequence ID" value="NZ_JALHAT010000010.1"/>
</dbReference>
<keyword evidence="6" id="KW-0812">Transmembrane</keyword>
<comment type="similarity">
    <text evidence="2 6">Belongs to the peptidase S26 family.</text>
</comment>
<dbReference type="EC" id="3.4.21.89" evidence="3 6"/>
<dbReference type="CDD" id="cd06530">
    <property type="entry name" value="S26_SPase_I"/>
    <property type="match status" value="1"/>
</dbReference>
<evidence type="ECO:0000256" key="6">
    <source>
        <dbReference type="RuleBase" id="RU362042"/>
    </source>
</evidence>
<keyword evidence="5 6" id="KW-0378">Hydrolase</keyword>
<accession>A0ABT0ABM5</accession>
<evidence type="ECO:0000256" key="2">
    <source>
        <dbReference type="ARBA" id="ARBA00009370"/>
    </source>
</evidence>
<evidence type="ECO:0000313" key="10">
    <source>
        <dbReference type="Proteomes" id="UP001162802"/>
    </source>
</evidence>
<keyword evidence="6" id="KW-0472">Membrane</keyword>
<dbReference type="SUPFAM" id="SSF51306">
    <property type="entry name" value="LexA/Signal peptidase"/>
    <property type="match status" value="1"/>
</dbReference>
<feature type="domain" description="Peptidase S26" evidence="8">
    <location>
        <begin position="34"/>
        <end position="268"/>
    </location>
</feature>
<keyword evidence="10" id="KW-1185">Reference proteome</keyword>
<dbReference type="PANTHER" id="PTHR43390:SF1">
    <property type="entry name" value="CHLOROPLAST PROCESSING PEPTIDASE"/>
    <property type="match status" value="1"/>
</dbReference>
<sequence>MSETDSVPDTAPAAKAPQPPAAKPDEKPKKDENFFAFLFWLVLGVVVLRSFIVSPFNIPSESMLPRLLIGDYLFASKWSYGYSKYSLPFSAPLIPGRVFASQPERGDVVIFKAPPGNDLDYIKRVIGLPGDEIRMQGGQVILNGTPVPKERVDDFILPVTQNMRDSAKTEMRLPCVEPRFEIVRADGSSACRYPQYRETLPNGVSYNVLDMGTREKDNTGTYIVPEGHMFLMGDNRDNSLDSRFPPIEGGGIGIVPQENLVGKAALMMFSTDGSANWLLPWTWFTAARWNRIGGTF</sequence>